<dbReference type="HOGENOM" id="CLU_1836706_0_0_1"/>
<dbReference type="EMBL" id="CM001211">
    <property type="protein sequence ID" value="EGP82245.1"/>
    <property type="molecule type" value="Genomic_DNA"/>
</dbReference>
<proteinExistence type="predicted"/>
<dbReference type="GeneID" id="13399924"/>
<name>F9XRA1_ZYMTI</name>
<gene>
    <name evidence="1" type="ORF">MYCGRDRAFT_106633</name>
</gene>
<evidence type="ECO:0000313" key="2">
    <source>
        <dbReference type="Proteomes" id="UP000008062"/>
    </source>
</evidence>
<dbReference type="AlphaFoldDB" id="F9XRA1"/>
<dbReference type="Proteomes" id="UP000008062">
    <property type="component" value="Chromosome 16"/>
</dbReference>
<reference evidence="1 2" key="1">
    <citation type="journal article" date="2011" name="PLoS Genet.">
        <title>Finished genome of the fungal wheat pathogen Mycosphaerella graminicola reveals dispensome structure, chromosome plasticity, and stealth pathogenesis.</title>
        <authorList>
            <person name="Goodwin S.B."/>
            <person name="Ben M'barek S."/>
            <person name="Dhillon B."/>
            <person name="Wittenberg A.H.J."/>
            <person name="Crane C.F."/>
            <person name="Hane J.K."/>
            <person name="Foster A.J."/>
            <person name="Van der Lee T.A.J."/>
            <person name="Grimwood J."/>
            <person name="Aerts A."/>
            <person name="Antoniw J."/>
            <person name="Bailey A."/>
            <person name="Bluhm B."/>
            <person name="Bowler J."/>
            <person name="Bristow J."/>
            <person name="van der Burgt A."/>
            <person name="Canto-Canche B."/>
            <person name="Churchill A.C.L."/>
            <person name="Conde-Ferraez L."/>
            <person name="Cools H.J."/>
            <person name="Coutinho P.M."/>
            <person name="Csukai M."/>
            <person name="Dehal P."/>
            <person name="De Wit P."/>
            <person name="Donzelli B."/>
            <person name="van de Geest H.C."/>
            <person name="van Ham R.C.H.J."/>
            <person name="Hammond-Kosack K.E."/>
            <person name="Henrissat B."/>
            <person name="Kilian A."/>
            <person name="Kobayashi A.K."/>
            <person name="Koopmann E."/>
            <person name="Kourmpetis Y."/>
            <person name="Kuzniar A."/>
            <person name="Lindquist E."/>
            <person name="Lombard V."/>
            <person name="Maliepaard C."/>
            <person name="Martins N."/>
            <person name="Mehrabi R."/>
            <person name="Nap J.P.H."/>
            <person name="Ponomarenko A."/>
            <person name="Rudd J.J."/>
            <person name="Salamov A."/>
            <person name="Schmutz J."/>
            <person name="Schouten H.J."/>
            <person name="Shapiro H."/>
            <person name="Stergiopoulos I."/>
            <person name="Torriani S.F.F."/>
            <person name="Tu H."/>
            <person name="de Vries R.P."/>
            <person name="Waalwijk C."/>
            <person name="Ware S.B."/>
            <person name="Wiebenga A."/>
            <person name="Zwiers L.-H."/>
            <person name="Oliver R.P."/>
            <person name="Grigoriev I.V."/>
            <person name="Kema G.H.J."/>
        </authorList>
    </citation>
    <scope>NUCLEOTIDE SEQUENCE [LARGE SCALE GENOMIC DNA]</scope>
    <source>
        <strain evidence="2">CBS 115943 / IPO323</strain>
    </source>
</reference>
<evidence type="ECO:0000313" key="1">
    <source>
        <dbReference type="EMBL" id="EGP82245.1"/>
    </source>
</evidence>
<keyword evidence="2" id="KW-1185">Reference proteome</keyword>
<dbReference type="RefSeq" id="XP_003847269.1">
    <property type="nucleotide sequence ID" value="XM_003847221.1"/>
</dbReference>
<protein>
    <submittedName>
        <fullName evidence="1">Uncharacterized protein</fullName>
    </submittedName>
</protein>
<organism evidence="1 2">
    <name type="scientific">Zymoseptoria tritici (strain CBS 115943 / IPO323)</name>
    <name type="common">Speckled leaf blotch fungus</name>
    <name type="synonym">Septoria tritici</name>
    <dbReference type="NCBI Taxonomy" id="336722"/>
    <lineage>
        <taxon>Eukaryota</taxon>
        <taxon>Fungi</taxon>
        <taxon>Dikarya</taxon>
        <taxon>Ascomycota</taxon>
        <taxon>Pezizomycotina</taxon>
        <taxon>Dothideomycetes</taxon>
        <taxon>Dothideomycetidae</taxon>
        <taxon>Mycosphaerellales</taxon>
        <taxon>Mycosphaerellaceae</taxon>
        <taxon>Zymoseptoria</taxon>
    </lineage>
</organism>
<sequence length="140" mass="15607">MMVCRYKLVHGSLPDASAPTWMKMDIMVGLTEIPRLEATKEALPMRLHYSGGSIFEPNDHIIIMRRASSRQDARLSYRERRCLAACDSLGPAVSDFQLHLERHARLAPSADCADGILDSGGTNEYCQARLEAPATKFEID</sequence>
<dbReference type="KEGG" id="ztr:MYCGRDRAFT_106633"/>
<accession>F9XRA1</accession>
<dbReference type="OrthoDB" id="4187154at2759"/>
<dbReference type="InParanoid" id="F9XRA1"/>